<dbReference type="Proteomes" id="UP000631576">
    <property type="component" value="Unassembled WGS sequence"/>
</dbReference>
<reference evidence="13 14" key="1">
    <citation type="submission" date="2020-08" db="EMBL/GenBank/DDBJ databases">
        <title>Genome public.</title>
        <authorList>
            <person name="Liu C."/>
            <person name="Sun Q."/>
        </authorList>
    </citation>
    <scope>NUCLEOTIDE SEQUENCE [LARGE SCALE GENOMIC DNA]</scope>
    <source>
        <strain evidence="13 14">NSJ-13</strain>
    </source>
</reference>
<feature type="domain" description="Mur ligase central" evidence="12">
    <location>
        <begin position="44"/>
        <end position="266"/>
    </location>
</feature>
<evidence type="ECO:0000256" key="1">
    <source>
        <dbReference type="ARBA" id="ARBA00008276"/>
    </source>
</evidence>
<feature type="domain" description="Mur ligase C-terminal" evidence="11">
    <location>
        <begin position="305"/>
        <end position="441"/>
    </location>
</feature>
<organism evidence="13 14">
    <name type="scientific">Ruminococcus hominis</name>
    <dbReference type="NCBI Taxonomy" id="2763065"/>
    <lineage>
        <taxon>Bacteria</taxon>
        <taxon>Bacillati</taxon>
        <taxon>Bacillota</taxon>
        <taxon>Clostridia</taxon>
        <taxon>Eubacteriales</taxon>
        <taxon>Oscillospiraceae</taxon>
        <taxon>Ruminococcus</taxon>
    </lineage>
</organism>
<evidence type="ECO:0000256" key="9">
    <source>
        <dbReference type="ARBA" id="ARBA00047493"/>
    </source>
</evidence>
<dbReference type="InterPro" id="IPR001645">
    <property type="entry name" value="Folylpolyglutamate_synth"/>
</dbReference>
<dbReference type="SUPFAM" id="SSF53623">
    <property type="entry name" value="MurD-like peptide ligases, catalytic domain"/>
    <property type="match status" value="1"/>
</dbReference>
<keyword evidence="3 10" id="KW-0436">Ligase</keyword>
<dbReference type="InterPro" id="IPR036615">
    <property type="entry name" value="Mur_ligase_C_dom_sf"/>
</dbReference>
<dbReference type="SUPFAM" id="SSF53244">
    <property type="entry name" value="MurD-like peptide ligases, peptide-binding domain"/>
    <property type="match status" value="1"/>
</dbReference>
<evidence type="ECO:0000259" key="12">
    <source>
        <dbReference type="Pfam" id="PF08245"/>
    </source>
</evidence>
<dbReference type="EMBL" id="JACOPE010000001">
    <property type="protein sequence ID" value="MBC5683429.1"/>
    <property type="molecule type" value="Genomic_DNA"/>
</dbReference>
<dbReference type="EC" id="6.3.2.17" evidence="2"/>
<dbReference type="PROSITE" id="PS01011">
    <property type="entry name" value="FOLYLPOLYGLU_SYNT_1"/>
    <property type="match status" value="1"/>
</dbReference>
<evidence type="ECO:0000256" key="8">
    <source>
        <dbReference type="ARBA" id="ARBA00030592"/>
    </source>
</evidence>
<dbReference type="Gene3D" id="3.40.1190.10">
    <property type="entry name" value="Mur-like, catalytic domain"/>
    <property type="match status" value="1"/>
</dbReference>
<evidence type="ECO:0000313" key="13">
    <source>
        <dbReference type="EMBL" id="MBC5683429.1"/>
    </source>
</evidence>
<dbReference type="RefSeq" id="WP_118723582.1">
    <property type="nucleotide sequence ID" value="NZ_JACOPE010000001.1"/>
</dbReference>
<dbReference type="NCBIfam" id="TIGR01499">
    <property type="entry name" value="folC"/>
    <property type="match status" value="1"/>
</dbReference>
<dbReference type="Pfam" id="PF02875">
    <property type="entry name" value="Mur_ligase_C"/>
    <property type="match status" value="1"/>
</dbReference>
<comment type="caution">
    <text evidence="13">The sequence shown here is derived from an EMBL/GenBank/DDBJ whole genome shotgun (WGS) entry which is preliminary data.</text>
</comment>
<comment type="similarity">
    <text evidence="1 10">Belongs to the folylpolyglutamate synthase family.</text>
</comment>
<dbReference type="InterPro" id="IPR013221">
    <property type="entry name" value="Mur_ligase_cen"/>
</dbReference>
<dbReference type="Pfam" id="PF08245">
    <property type="entry name" value="Mur_ligase_M"/>
    <property type="match status" value="1"/>
</dbReference>
<accession>A0ABR7G7N4</accession>
<keyword evidence="5 10" id="KW-0547">Nucleotide-binding</keyword>
<dbReference type="Gene3D" id="3.90.190.20">
    <property type="entry name" value="Mur ligase, C-terminal domain"/>
    <property type="match status" value="1"/>
</dbReference>
<evidence type="ECO:0000256" key="2">
    <source>
        <dbReference type="ARBA" id="ARBA00013025"/>
    </source>
</evidence>
<evidence type="ECO:0000256" key="5">
    <source>
        <dbReference type="ARBA" id="ARBA00022741"/>
    </source>
</evidence>
<evidence type="ECO:0000259" key="11">
    <source>
        <dbReference type="Pfam" id="PF02875"/>
    </source>
</evidence>
<gene>
    <name evidence="13" type="ORF">H8S40_07580</name>
</gene>
<evidence type="ECO:0000256" key="4">
    <source>
        <dbReference type="ARBA" id="ARBA00022723"/>
    </source>
</evidence>
<dbReference type="InterPro" id="IPR036565">
    <property type="entry name" value="Mur-like_cat_sf"/>
</dbReference>
<dbReference type="PANTHER" id="PTHR11136">
    <property type="entry name" value="FOLYLPOLYGLUTAMATE SYNTHASE-RELATED"/>
    <property type="match status" value="1"/>
</dbReference>
<keyword evidence="6 10" id="KW-0067">ATP-binding</keyword>
<evidence type="ECO:0000256" key="3">
    <source>
        <dbReference type="ARBA" id="ARBA00022598"/>
    </source>
</evidence>
<protein>
    <recommendedName>
        <fullName evidence="2">tetrahydrofolate synthase</fullName>
        <ecNumber evidence="2">6.3.2.17</ecNumber>
    </recommendedName>
    <alternativeName>
        <fullName evidence="8">Tetrahydrofolylpolyglutamate synthase</fullName>
    </alternativeName>
</protein>
<name>A0ABR7G7N4_9FIRM</name>
<dbReference type="InterPro" id="IPR018109">
    <property type="entry name" value="Folylpolyglutamate_synth_CS"/>
</dbReference>
<keyword evidence="14" id="KW-1185">Reference proteome</keyword>
<dbReference type="PANTHER" id="PTHR11136:SF0">
    <property type="entry name" value="DIHYDROFOLATE SYNTHETASE-RELATED"/>
    <property type="match status" value="1"/>
</dbReference>
<evidence type="ECO:0000256" key="10">
    <source>
        <dbReference type="PIRNR" id="PIRNR001563"/>
    </source>
</evidence>
<comment type="catalytic activity">
    <reaction evidence="9">
        <text>(6S)-5,6,7,8-tetrahydrofolyl-(gamma-L-Glu)(n) + L-glutamate + ATP = (6S)-5,6,7,8-tetrahydrofolyl-(gamma-L-Glu)(n+1) + ADP + phosphate + H(+)</text>
        <dbReference type="Rhea" id="RHEA:10580"/>
        <dbReference type="Rhea" id="RHEA-COMP:14738"/>
        <dbReference type="Rhea" id="RHEA-COMP:14740"/>
        <dbReference type="ChEBI" id="CHEBI:15378"/>
        <dbReference type="ChEBI" id="CHEBI:29985"/>
        <dbReference type="ChEBI" id="CHEBI:30616"/>
        <dbReference type="ChEBI" id="CHEBI:43474"/>
        <dbReference type="ChEBI" id="CHEBI:141005"/>
        <dbReference type="ChEBI" id="CHEBI:456216"/>
        <dbReference type="EC" id="6.3.2.17"/>
    </reaction>
</comment>
<dbReference type="InterPro" id="IPR004101">
    <property type="entry name" value="Mur_ligase_C"/>
</dbReference>
<keyword evidence="4" id="KW-0479">Metal-binding</keyword>
<keyword evidence="7" id="KW-0460">Magnesium</keyword>
<dbReference type="PROSITE" id="PS01012">
    <property type="entry name" value="FOLYLPOLYGLU_SYNT_2"/>
    <property type="match status" value="1"/>
</dbReference>
<evidence type="ECO:0000256" key="6">
    <source>
        <dbReference type="ARBA" id="ARBA00022840"/>
    </source>
</evidence>
<proteinExistence type="inferred from homology"/>
<evidence type="ECO:0000313" key="14">
    <source>
        <dbReference type="Proteomes" id="UP000631576"/>
    </source>
</evidence>
<evidence type="ECO:0000256" key="7">
    <source>
        <dbReference type="ARBA" id="ARBA00022842"/>
    </source>
</evidence>
<dbReference type="PIRSF" id="PIRSF001563">
    <property type="entry name" value="Folylpolyglu_synth"/>
    <property type="match status" value="1"/>
</dbReference>
<sequence>MTYEEARVYLDEVSKYGSVLGLDTIRELLYELGNPQNDLRFIHIAGTNGKGSVLAYISTILSETGFRVGRYVSPTVIGYLEKIQINGNWISEKVFTELVEEVQRAIVRMETNGKASPTVFEVETAIAFLYFQREHCDYVVLETGLGGILDATNIISNTKVAVFTNISRDHMGFLGNTLEEITENKAGIIKPGCVVVSAAQEEAVRKVLKKAADKNHVPIQFAEPDKVQVLDESYHGQTFSYKQFENIHIPLAGLYQIQNAATACEVLLALQRIEQTENKCEKTSKKSVYSMEAIRNGFLKTKWKGRFTCIHENPVFIVDGAHNEDAAKQLKKTLERYFPQKQFIFIMGVFKDKEYEKIVQIMLPLAKRVYTINLPNKDRTLDADLLKQVIEKNWEATATKEESLKKSDESYEVCSMPSLKDTIDTVMCQTKEDDIIVAFGSLSYLGDVMRLVGKEEKIEK</sequence>